<dbReference type="OrthoDB" id="3622772at2"/>
<reference evidence="2 3" key="1">
    <citation type="submission" date="2018-07" db="EMBL/GenBank/DDBJ databases">
        <title>Streptomyces species from bats.</title>
        <authorList>
            <person name="Dunlap C."/>
        </authorList>
    </citation>
    <scope>NUCLEOTIDE SEQUENCE [LARGE SCALE GENOMIC DNA]</scope>
    <source>
        <strain evidence="2 3">AC230</strain>
    </source>
</reference>
<evidence type="ECO:0000259" key="1">
    <source>
        <dbReference type="Pfam" id="PF14594"/>
    </source>
</evidence>
<evidence type="ECO:0000313" key="2">
    <source>
        <dbReference type="EMBL" id="RDG37969.1"/>
    </source>
</evidence>
<dbReference type="Pfam" id="PF14594">
    <property type="entry name" value="Sipho_Gp37"/>
    <property type="match status" value="1"/>
</dbReference>
<comment type="caution">
    <text evidence="2">The sequence shown here is derived from an EMBL/GenBank/DDBJ whole genome shotgun (WGS) entry which is preliminary data.</text>
</comment>
<dbReference type="Proteomes" id="UP000253741">
    <property type="component" value="Unassembled WGS sequence"/>
</dbReference>
<organism evidence="2 3">
    <name type="scientific">Streptomyces corynorhini</name>
    <dbReference type="NCBI Taxonomy" id="2282652"/>
    <lineage>
        <taxon>Bacteria</taxon>
        <taxon>Bacillati</taxon>
        <taxon>Actinomycetota</taxon>
        <taxon>Actinomycetes</taxon>
        <taxon>Kitasatosporales</taxon>
        <taxon>Streptomycetaceae</taxon>
        <taxon>Streptomyces</taxon>
    </lineage>
</organism>
<protein>
    <recommendedName>
        <fullName evidence="1">Gp28/Gp37-like domain-containing protein</fullName>
    </recommendedName>
</protein>
<gene>
    <name evidence="2" type="ORF">DVH02_11640</name>
</gene>
<feature type="domain" description="Gp28/Gp37-like" evidence="1">
    <location>
        <begin position="6"/>
        <end position="360"/>
    </location>
</feature>
<evidence type="ECO:0000313" key="3">
    <source>
        <dbReference type="Proteomes" id="UP000253741"/>
    </source>
</evidence>
<dbReference type="AlphaFoldDB" id="A0A370BC61"/>
<dbReference type="RefSeq" id="WP_114623709.1">
    <property type="nucleotide sequence ID" value="NZ_QQNA01000080.1"/>
</dbReference>
<sequence length="387" mass="41018">MTLELLVTDRNMVIQGDPIDGWTSLDCTRRFNEPASGTVELPARPEVMAQLQPGTRIIVIRDGAIWMAGPLEIPQDFIWSISDEGQPDPGKVSVAFTDDLAVPAGYLTWPLPASAWSAQPASASREIATANAETIIRTLVNEQCGPGAQSARRIPHFALAPPAGVGATTTLSTRFEGLLAACRRVALNGGNLGFRTRQDAAQILFDVYAPADKTATARFSAGLGNLRSVGFKMSAPTVTHALVSGNEVDPPASRAFVQAADAAAAAAWWRVEQHVDGGGDNDTTGELTVAGRTALAEGSAPVELSTTTVDTPDLMAGRDFDLGDRVTVELPTGLEVTDIVRNIHLQATPTSGEYVSTLIGSPESSTDPQTVRLIRDLSRRLGRLEAR</sequence>
<name>A0A370BC61_9ACTN</name>
<dbReference type="EMBL" id="QQNA01000080">
    <property type="protein sequence ID" value="RDG37969.1"/>
    <property type="molecule type" value="Genomic_DNA"/>
</dbReference>
<accession>A0A370BC61</accession>
<proteinExistence type="predicted"/>
<keyword evidence="3" id="KW-1185">Reference proteome</keyword>
<dbReference type="InterPro" id="IPR029432">
    <property type="entry name" value="Gp28/Gp37-like_dom"/>
</dbReference>